<keyword evidence="2" id="KW-1185">Reference proteome</keyword>
<dbReference type="EMBL" id="JBBPBN010000001">
    <property type="protein sequence ID" value="KAK9047548.1"/>
    <property type="molecule type" value="Genomic_DNA"/>
</dbReference>
<accession>A0ABR2UCT5</accession>
<evidence type="ECO:0000313" key="2">
    <source>
        <dbReference type="Proteomes" id="UP001396334"/>
    </source>
</evidence>
<evidence type="ECO:0000313" key="1">
    <source>
        <dbReference type="EMBL" id="KAK9047548.1"/>
    </source>
</evidence>
<organism evidence="1 2">
    <name type="scientific">Hibiscus sabdariffa</name>
    <name type="common">roselle</name>
    <dbReference type="NCBI Taxonomy" id="183260"/>
    <lineage>
        <taxon>Eukaryota</taxon>
        <taxon>Viridiplantae</taxon>
        <taxon>Streptophyta</taxon>
        <taxon>Embryophyta</taxon>
        <taxon>Tracheophyta</taxon>
        <taxon>Spermatophyta</taxon>
        <taxon>Magnoliopsida</taxon>
        <taxon>eudicotyledons</taxon>
        <taxon>Gunneridae</taxon>
        <taxon>Pentapetalae</taxon>
        <taxon>rosids</taxon>
        <taxon>malvids</taxon>
        <taxon>Malvales</taxon>
        <taxon>Malvaceae</taxon>
        <taxon>Malvoideae</taxon>
        <taxon>Hibiscus</taxon>
    </lineage>
</organism>
<comment type="caution">
    <text evidence="1">The sequence shown here is derived from an EMBL/GenBank/DDBJ whole genome shotgun (WGS) entry which is preliminary data.</text>
</comment>
<proteinExistence type="predicted"/>
<dbReference type="Proteomes" id="UP001396334">
    <property type="component" value="Unassembled WGS sequence"/>
</dbReference>
<protein>
    <recommendedName>
        <fullName evidence="3">Beta-amylase</fullName>
    </recommendedName>
</protein>
<reference evidence="1 2" key="1">
    <citation type="journal article" date="2024" name="G3 (Bethesda)">
        <title>Genome assembly of Hibiscus sabdariffa L. provides insights into metabolisms of medicinal natural products.</title>
        <authorList>
            <person name="Kim T."/>
        </authorList>
    </citation>
    <scope>NUCLEOTIDE SEQUENCE [LARGE SCALE GENOMIC DNA]</scope>
    <source>
        <strain evidence="1">TK-2024</strain>
        <tissue evidence="1">Old leaves</tissue>
    </source>
</reference>
<gene>
    <name evidence="1" type="ORF">V6N11_053387</name>
</gene>
<evidence type="ECO:0008006" key="3">
    <source>
        <dbReference type="Google" id="ProtNLM"/>
    </source>
</evidence>
<name>A0ABR2UCT5_9ROSI</name>
<sequence>MDTAALLVQKLGVAGLDNLHIYAYHGAPFANDWNGQAMYLIVYQLVLGNLVIDWLSFDPSLKEVVIHRH</sequence>